<evidence type="ECO:0000313" key="1">
    <source>
        <dbReference type="EMBL" id="CAF4590591.1"/>
    </source>
</evidence>
<dbReference type="Proteomes" id="UP000676336">
    <property type="component" value="Unassembled WGS sequence"/>
</dbReference>
<dbReference type="EMBL" id="CAJOBI010101631">
    <property type="protein sequence ID" value="CAF4590591.1"/>
    <property type="molecule type" value="Genomic_DNA"/>
</dbReference>
<accession>A0A8S2YUU2</accession>
<gene>
    <name evidence="1" type="ORF">SMN809_LOCUS38663</name>
</gene>
<protein>
    <submittedName>
        <fullName evidence="1">Uncharacterized protein</fullName>
    </submittedName>
</protein>
<reference evidence="1" key="1">
    <citation type="submission" date="2021-02" db="EMBL/GenBank/DDBJ databases">
        <authorList>
            <person name="Nowell W R."/>
        </authorList>
    </citation>
    <scope>NUCLEOTIDE SEQUENCE</scope>
</reference>
<organism evidence="1 2">
    <name type="scientific">Rotaria magnacalcarata</name>
    <dbReference type="NCBI Taxonomy" id="392030"/>
    <lineage>
        <taxon>Eukaryota</taxon>
        <taxon>Metazoa</taxon>
        <taxon>Spiralia</taxon>
        <taxon>Gnathifera</taxon>
        <taxon>Rotifera</taxon>
        <taxon>Eurotatoria</taxon>
        <taxon>Bdelloidea</taxon>
        <taxon>Philodinida</taxon>
        <taxon>Philodinidae</taxon>
        <taxon>Rotaria</taxon>
    </lineage>
</organism>
<name>A0A8S2YUU2_9BILA</name>
<feature type="non-terminal residue" evidence="1">
    <location>
        <position position="1"/>
    </location>
</feature>
<dbReference type="AlphaFoldDB" id="A0A8S2YUU2"/>
<comment type="caution">
    <text evidence="1">The sequence shown here is derived from an EMBL/GenBank/DDBJ whole genome shotgun (WGS) entry which is preliminary data.</text>
</comment>
<proteinExistence type="predicted"/>
<sequence>MFQNEIQSNIFDFHNDVNTDELAFLVIRSRGVRFLEGRTSEVTT</sequence>
<evidence type="ECO:0000313" key="2">
    <source>
        <dbReference type="Proteomes" id="UP000676336"/>
    </source>
</evidence>